<feature type="region of interest" description="Disordered" evidence="2">
    <location>
        <begin position="110"/>
        <end position="140"/>
    </location>
</feature>
<dbReference type="AlphaFoldDB" id="A0A151ZG06"/>
<evidence type="ECO:0000313" key="5">
    <source>
        <dbReference type="Proteomes" id="UP000076078"/>
    </source>
</evidence>
<keyword evidence="5" id="KW-1185">Reference proteome</keyword>
<dbReference type="InterPro" id="IPR027193">
    <property type="entry name" value="Noc4"/>
</dbReference>
<proteinExistence type="inferred from homology"/>
<organism evidence="4 5">
    <name type="scientific">Tieghemostelium lacteum</name>
    <name type="common">Slime mold</name>
    <name type="synonym">Dictyostelium lacteum</name>
    <dbReference type="NCBI Taxonomy" id="361077"/>
    <lineage>
        <taxon>Eukaryota</taxon>
        <taxon>Amoebozoa</taxon>
        <taxon>Evosea</taxon>
        <taxon>Eumycetozoa</taxon>
        <taxon>Dictyostelia</taxon>
        <taxon>Dictyosteliales</taxon>
        <taxon>Raperosteliaceae</taxon>
        <taxon>Tieghemostelium</taxon>
    </lineage>
</organism>
<comment type="similarity">
    <text evidence="1">Belongs to the CBF/MAK21 family.</text>
</comment>
<reference evidence="4 5" key="1">
    <citation type="submission" date="2015-12" db="EMBL/GenBank/DDBJ databases">
        <title>Dictyostelia acquired genes for synthesis and detection of signals that induce cell-type specialization by lateral gene transfer from prokaryotes.</title>
        <authorList>
            <person name="Gloeckner G."/>
            <person name="Schaap P."/>
        </authorList>
    </citation>
    <scope>NUCLEOTIDE SEQUENCE [LARGE SCALE GENOMIC DNA]</scope>
    <source>
        <strain evidence="4 5">TK</strain>
    </source>
</reference>
<evidence type="ECO:0000313" key="4">
    <source>
        <dbReference type="EMBL" id="KYQ92912.1"/>
    </source>
</evidence>
<sequence>MIGKKDSKFNKNRSYDAEVKSKLSSSKIIEPTPIEKIKNIENKVLESVENVNQILDIITICQSNLKELEIIFHGIKSLEKIFLHLLDTTSIELRNEFRDFKKSGGVIEDTTTNTTVQNNNKNSKNSKNSKNQKQQQPQQQQNSFKIYTSWLFKIYGNYFKFLLVLLNNEDPSIQVPSLNSLMVMLKKESQLISKLPKELIIESDENIQKLTLEQLYKPTLQQILQSLVMNSHFNSVLWDHFKQTYLNEYHDVHYHTIMSLKDIITDHAVSVKDQSAKDKFESKFQCAFDRFIENLFDIITTLEPFIDVPEWKFLVGYPHYDFMSSHSSLQSSKKKKVKSETLSKPTSMTLEEFKNLEAQWKLLTKIATYQKEIGKFWLLFLQCSLPSSIYKQVLLGLPEQVFPLLSDPRLLMDFYTSSFNVGGVTSILALNGIFILITKYNLEYPEFYTKLYSLFQPGVIYAKYRARFFKLSESFLSSKYIPNYIVAAFIKRSAQICLISPPQASLILIPLIYTLLQRHPTCQTLINNPVTLPTAPKEQQQQPQQITRQSVLLLNKPTSSSITSTSTSNTINNPYGKDPFLPYEVDPAKCNALKSSLWELQLLRDHYAPQVSKIMKIFDSDFKDLVDLDEFSSISYPLMYEMSFKKKSSSTPLAFNQGTDLIPKQDNLMDGWEF</sequence>
<protein>
    <recommendedName>
        <fullName evidence="3">CCAAT-binding factor domain-containing protein</fullName>
    </recommendedName>
</protein>
<dbReference type="InParanoid" id="A0A151ZG06"/>
<name>A0A151ZG06_TIELA</name>
<dbReference type="PANTHER" id="PTHR12455:SF0">
    <property type="entry name" value="NUCLEOLAR COMPLEX PROTEIN 4 HOMOLOG"/>
    <property type="match status" value="1"/>
</dbReference>
<evidence type="ECO:0000256" key="2">
    <source>
        <dbReference type="SAM" id="MobiDB-lite"/>
    </source>
</evidence>
<dbReference type="GO" id="GO:0042254">
    <property type="term" value="P:ribosome biogenesis"/>
    <property type="evidence" value="ECO:0007669"/>
    <property type="project" value="InterPro"/>
</dbReference>
<dbReference type="PANTHER" id="PTHR12455">
    <property type="entry name" value="NUCLEOLAR COMPLEX PROTEIN 4"/>
    <property type="match status" value="1"/>
</dbReference>
<dbReference type="Pfam" id="PF03914">
    <property type="entry name" value="CBF"/>
    <property type="match status" value="1"/>
</dbReference>
<dbReference type="Proteomes" id="UP000076078">
    <property type="component" value="Unassembled WGS sequence"/>
</dbReference>
<evidence type="ECO:0000259" key="3">
    <source>
        <dbReference type="Pfam" id="PF03914"/>
    </source>
</evidence>
<dbReference type="GO" id="GO:0030692">
    <property type="term" value="C:Noc4p-Nop14p complex"/>
    <property type="evidence" value="ECO:0007669"/>
    <property type="project" value="TreeGrafter"/>
</dbReference>
<feature type="domain" description="CCAAT-binding factor" evidence="3">
    <location>
        <begin position="426"/>
        <end position="614"/>
    </location>
</feature>
<dbReference type="STRING" id="361077.A0A151ZG06"/>
<accession>A0A151ZG06</accession>
<dbReference type="InterPro" id="IPR005612">
    <property type="entry name" value="CCAAT-binding_factor"/>
</dbReference>
<comment type="caution">
    <text evidence="4">The sequence shown here is derived from an EMBL/GenBank/DDBJ whole genome shotgun (WGS) entry which is preliminary data.</text>
</comment>
<dbReference type="FunCoup" id="A0A151ZG06">
    <property type="interactions" value="286"/>
</dbReference>
<dbReference type="OrthoDB" id="10263185at2759"/>
<dbReference type="GO" id="GO:0032040">
    <property type="term" value="C:small-subunit processome"/>
    <property type="evidence" value="ECO:0007669"/>
    <property type="project" value="TreeGrafter"/>
</dbReference>
<gene>
    <name evidence="4" type="ORF">DLAC_05505</name>
</gene>
<evidence type="ECO:0000256" key="1">
    <source>
        <dbReference type="ARBA" id="ARBA00007797"/>
    </source>
</evidence>
<dbReference type="OMA" id="NCHCLIN"/>
<dbReference type="EMBL" id="LODT01000028">
    <property type="protein sequence ID" value="KYQ92912.1"/>
    <property type="molecule type" value="Genomic_DNA"/>
</dbReference>